<protein>
    <recommendedName>
        <fullName evidence="2">HTH cro/C1-type domain-containing protein</fullName>
    </recommendedName>
</protein>
<organism evidence="3 4">
    <name type="scientific">Nonlabens tegetincola</name>
    <dbReference type="NCBI Taxonomy" id="323273"/>
    <lineage>
        <taxon>Bacteria</taxon>
        <taxon>Pseudomonadati</taxon>
        <taxon>Bacteroidota</taxon>
        <taxon>Flavobacteriia</taxon>
        <taxon>Flavobacteriales</taxon>
        <taxon>Flavobacteriaceae</taxon>
        <taxon>Nonlabens</taxon>
    </lineage>
</organism>
<dbReference type="GO" id="GO:0003700">
    <property type="term" value="F:DNA-binding transcription factor activity"/>
    <property type="evidence" value="ECO:0007669"/>
    <property type="project" value="TreeGrafter"/>
</dbReference>
<gene>
    <name evidence="3" type="ORF">JCM19294_1515</name>
</gene>
<feature type="domain" description="HTH cro/C1-type" evidence="2">
    <location>
        <begin position="7"/>
        <end position="61"/>
    </location>
</feature>
<evidence type="ECO:0000256" key="1">
    <source>
        <dbReference type="ARBA" id="ARBA00023125"/>
    </source>
</evidence>
<dbReference type="GO" id="GO:0005829">
    <property type="term" value="C:cytosol"/>
    <property type="evidence" value="ECO:0007669"/>
    <property type="project" value="TreeGrafter"/>
</dbReference>
<dbReference type="SMART" id="SM00530">
    <property type="entry name" value="HTH_XRE"/>
    <property type="match status" value="1"/>
</dbReference>
<evidence type="ECO:0000259" key="2">
    <source>
        <dbReference type="PROSITE" id="PS50943"/>
    </source>
</evidence>
<reference evidence="3" key="1">
    <citation type="journal article" date="2014" name="Genome Announc.">
        <title>Draft Genome Sequences of Marine Flavobacterium Nonlabens Strains NR17, NR24, NR27, NR32, NR33, and Ara13.</title>
        <authorList>
            <person name="Nakanishi M."/>
            <person name="Meirelles P."/>
            <person name="Suzuki R."/>
            <person name="Takatani N."/>
            <person name="Mino S."/>
            <person name="Suda W."/>
            <person name="Oshima K."/>
            <person name="Hattori M."/>
            <person name="Ohkuma M."/>
            <person name="Hosokawa M."/>
            <person name="Miyashita K."/>
            <person name="Thompson F.L."/>
            <person name="Niwa A."/>
            <person name="Sawabe T."/>
            <person name="Sawabe T."/>
        </authorList>
    </citation>
    <scope>NUCLEOTIDE SEQUENCE [LARGE SCALE GENOMIC DNA]</scope>
    <source>
        <strain evidence="3">JCM 19294</strain>
    </source>
</reference>
<dbReference type="Proteomes" id="UP000029221">
    <property type="component" value="Unassembled WGS sequence"/>
</dbReference>
<dbReference type="Pfam" id="PF01381">
    <property type="entry name" value="HTH_3"/>
    <property type="match status" value="1"/>
</dbReference>
<comment type="caution">
    <text evidence="3">The sequence shown here is derived from an EMBL/GenBank/DDBJ whole genome shotgun (WGS) entry which is preliminary data.</text>
</comment>
<proteinExistence type="predicted"/>
<sequence>MTFGERILSIRKRLKWSQDELAKKVGTSAPIIGRYERNEIKPAIDTAKAIADALGVTVDFLLGGDDTVMNKELLQKMKDIESFTEPERLKIYDLIDMAISYHKTKKAYTKA</sequence>
<dbReference type="Gene3D" id="1.10.260.40">
    <property type="entry name" value="lambda repressor-like DNA-binding domains"/>
    <property type="match status" value="1"/>
</dbReference>
<dbReference type="InterPro" id="IPR049639">
    <property type="entry name" value="RstR"/>
</dbReference>
<dbReference type="CDD" id="cd00093">
    <property type="entry name" value="HTH_XRE"/>
    <property type="match status" value="1"/>
</dbReference>
<evidence type="ECO:0000313" key="4">
    <source>
        <dbReference type="Proteomes" id="UP000029221"/>
    </source>
</evidence>
<dbReference type="NCBIfam" id="NF041951">
    <property type="entry name" value="phage_RstR"/>
    <property type="match status" value="1"/>
</dbReference>
<dbReference type="InterPro" id="IPR001387">
    <property type="entry name" value="Cro/C1-type_HTH"/>
</dbReference>
<keyword evidence="4" id="KW-1185">Reference proteome</keyword>
<accession>A0A090QS62</accession>
<dbReference type="eggNOG" id="COG1396">
    <property type="taxonomic scope" value="Bacteria"/>
</dbReference>
<dbReference type="AlphaFoldDB" id="A0A090QS62"/>
<dbReference type="PROSITE" id="PS50943">
    <property type="entry name" value="HTH_CROC1"/>
    <property type="match status" value="1"/>
</dbReference>
<dbReference type="PANTHER" id="PTHR46797">
    <property type="entry name" value="HTH-TYPE TRANSCRIPTIONAL REGULATOR"/>
    <property type="match status" value="1"/>
</dbReference>
<dbReference type="PANTHER" id="PTHR46797:SF1">
    <property type="entry name" value="METHYLPHOSPHONATE SYNTHASE"/>
    <property type="match status" value="1"/>
</dbReference>
<evidence type="ECO:0000313" key="3">
    <source>
        <dbReference type="EMBL" id="GAK98321.1"/>
    </source>
</evidence>
<dbReference type="GO" id="GO:0003677">
    <property type="term" value="F:DNA binding"/>
    <property type="evidence" value="ECO:0007669"/>
    <property type="project" value="UniProtKB-KW"/>
</dbReference>
<dbReference type="RefSeq" id="WP_042280461.1">
    <property type="nucleotide sequence ID" value="NZ_BBML01000015.1"/>
</dbReference>
<dbReference type="InterPro" id="IPR050807">
    <property type="entry name" value="TransReg_Diox_bact_type"/>
</dbReference>
<keyword evidence="1" id="KW-0238">DNA-binding</keyword>
<name>A0A090QS62_9FLAO</name>
<dbReference type="SUPFAM" id="SSF47413">
    <property type="entry name" value="lambda repressor-like DNA-binding domains"/>
    <property type="match status" value="1"/>
</dbReference>
<dbReference type="InterPro" id="IPR010982">
    <property type="entry name" value="Lambda_DNA-bd_dom_sf"/>
</dbReference>
<dbReference type="EMBL" id="BBML01000015">
    <property type="protein sequence ID" value="GAK98321.1"/>
    <property type="molecule type" value="Genomic_DNA"/>
</dbReference>